<gene>
    <name evidence="1" type="ORF">KGF86_01735</name>
</gene>
<comment type="caution">
    <text evidence="1">The sequence shown here is derived from an EMBL/GenBank/DDBJ whole genome shotgun (WGS) entry which is preliminary data.</text>
</comment>
<dbReference type="RefSeq" id="WP_211740969.1">
    <property type="nucleotide sequence ID" value="NZ_JAGXBY010000001.1"/>
</dbReference>
<protein>
    <submittedName>
        <fullName evidence="1">Uncharacterized protein</fullName>
    </submittedName>
</protein>
<organism evidence="1 2">
    <name type="scientific">Ornithinibacillus massiliensis</name>
    <dbReference type="NCBI Taxonomy" id="1944633"/>
    <lineage>
        <taxon>Bacteria</taxon>
        <taxon>Bacillati</taxon>
        <taxon>Bacillota</taxon>
        <taxon>Bacilli</taxon>
        <taxon>Bacillales</taxon>
        <taxon>Bacillaceae</taxon>
        <taxon>Ornithinibacillus</taxon>
    </lineage>
</organism>
<dbReference type="EMBL" id="JAGXBY010000001">
    <property type="protein sequence ID" value="MBS3678925.1"/>
    <property type="molecule type" value="Genomic_DNA"/>
</dbReference>
<keyword evidence="2" id="KW-1185">Reference proteome</keyword>
<reference evidence="1 2" key="1">
    <citation type="submission" date="2021-05" db="EMBL/GenBank/DDBJ databases">
        <title>Ornithinibacillus massiliensis sp. nov.</title>
        <authorList>
            <person name="Iwaza R."/>
            <person name="Lagier J.-C."/>
            <person name="Raoult D."/>
        </authorList>
    </citation>
    <scope>NUCLEOTIDE SEQUENCE [LARGE SCALE GENOMIC DNA]</scope>
    <source>
        <strain evidence="1 2">Marseille-P3601</strain>
    </source>
</reference>
<evidence type="ECO:0000313" key="1">
    <source>
        <dbReference type="EMBL" id="MBS3678925.1"/>
    </source>
</evidence>
<sequence length="259" mass="30343">MAYHFTFLKSYTDNENKKIYNFTNTYPFKSLGKIKYEYALSSFAFAYNMSFSAEGHHRVYRSGGTEKRKKVQVFCDTFIGKLGEFAVYQYFKDNGIQLPYPDLTIMGEGEWDSYDFTFENRKIGVKTTKTKGNLLLLETKDWNENAQYLPNLKKGSATYTDFLFVRVDTNIVSNLKQKWLYKNDYIDKKVLEEEFQKSSCNFDIAYIPIALVKQAIQQKAIIEKDSYLYTTRIDANNYYIQSGDMIFISDLIKELKSIL</sequence>
<accession>A0ABS5M9D0</accession>
<dbReference type="Proteomes" id="UP000681870">
    <property type="component" value="Unassembled WGS sequence"/>
</dbReference>
<proteinExistence type="predicted"/>
<name>A0ABS5M9D0_9BACI</name>
<evidence type="ECO:0000313" key="2">
    <source>
        <dbReference type="Proteomes" id="UP000681870"/>
    </source>
</evidence>